<dbReference type="EMBL" id="MN740742">
    <property type="protein sequence ID" value="QHU09688.1"/>
    <property type="molecule type" value="Genomic_DNA"/>
</dbReference>
<dbReference type="SUPFAM" id="SSF51905">
    <property type="entry name" value="FAD/NAD(P)-binding domain"/>
    <property type="match status" value="1"/>
</dbReference>
<protein>
    <recommendedName>
        <fullName evidence="2">FAD/NAD(P)-binding domain-containing protein</fullName>
    </recommendedName>
</protein>
<evidence type="ECO:0000313" key="1">
    <source>
        <dbReference type="EMBL" id="QHU09688.1"/>
    </source>
</evidence>
<proteinExistence type="predicted"/>
<dbReference type="Gene3D" id="3.50.50.60">
    <property type="entry name" value="FAD/NAD(P)-binding domain"/>
    <property type="match status" value="1"/>
</dbReference>
<dbReference type="AlphaFoldDB" id="A0A6C0K0K3"/>
<sequence>MLVKTHMYSHCIIGAGATGLLTLLHLAEKGVDLQTIIIIDPYFDGGDLRRKWGQVISNTPWSKTYETVKSAFPSRTMPTWASAIPLDQLTPLSQIISLIHEVALPVLRHSNIIQGTVKRASYTNYWSVDILREKEVVTIEFTNIYFTVGAEQKALDLSIPSIPLDIALDASRLRQYVRSTDRVILFGTAHSGALILKNLADLSIETTAIYRTSKPFMYARDGEYDGIKGDAATYADDITSGKYSTLKLIPATLISTVIRESHSATWAIYAIGFEPRNTIELEVAGVKRSLISYSATSGKISDCPNAWGFGISHPSQAPDGIHFDVGITSFIEHITQALSSAM</sequence>
<dbReference type="InterPro" id="IPR053275">
    <property type="entry name" value="Agnestin_monoxygenase"/>
</dbReference>
<dbReference type="InterPro" id="IPR036188">
    <property type="entry name" value="FAD/NAD-bd_sf"/>
</dbReference>
<reference evidence="1" key="1">
    <citation type="journal article" date="2020" name="Nature">
        <title>Giant virus diversity and host interactions through global metagenomics.</title>
        <authorList>
            <person name="Schulz F."/>
            <person name="Roux S."/>
            <person name="Paez-Espino D."/>
            <person name="Jungbluth S."/>
            <person name="Walsh D.A."/>
            <person name="Denef V.J."/>
            <person name="McMahon K.D."/>
            <person name="Konstantinidis K.T."/>
            <person name="Eloe-Fadrosh E.A."/>
            <person name="Kyrpides N.C."/>
            <person name="Woyke T."/>
        </authorList>
    </citation>
    <scope>NUCLEOTIDE SEQUENCE</scope>
    <source>
        <strain evidence="1">GVMAG-S-1101164-105</strain>
    </source>
</reference>
<organism evidence="1">
    <name type="scientific">viral metagenome</name>
    <dbReference type="NCBI Taxonomy" id="1070528"/>
    <lineage>
        <taxon>unclassified sequences</taxon>
        <taxon>metagenomes</taxon>
        <taxon>organismal metagenomes</taxon>
    </lineage>
</organism>
<dbReference type="PANTHER" id="PTHR38688:SF1">
    <property type="entry name" value="FAD_NAD(P)-BINDING DOMAIN-CONTAINING PROTEIN"/>
    <property type="match status" value="1"/>
</dbReference>
<accession>A0A6C0K0K3</accession>
<dbReference type="PANTHER" id="PTHR38688">
    <property type="entry name" value="PYR_REDOX_2 DOMAIN-CONTAINING PROTEIN"/>
    <property type="match status" value="1"/>
</dbReference>
<name>A0A6C0K0K3_9ZZZZ</name>
<evidence type="ECO:0008006" key="2">
    <source>
        <dbReference type="Google" id="ProtNLM"/>
    </source>
</evidence>